<evidence type="ECO:0000256" key="1">
    <source>
        <dbReference type="SAM" id="MobiDB-lite"/>
    </source>
</evidence>
<reference evidence="2 3" key="1">
    <citation type="submission" date="2024-04" db="EMBL/GenBank/DDBJ databases">
        <authorList>
            <person name="Fracassetti M."/>
        </authorList>
    </citation>
    <scope>NUCLEOTIDE SEQUENCE [LARGE SCALE GENOMIC DNA]</scope>
</reference>
<protein>
    <submittedName>
        <fullName evidence="2">Uncharacterized protein</fullName>
    </submittedName>
</protein>
<accession>A0AAV2DYJ4</accession>
<dbReference type="EMBL" id="OZ034816">
    <property type="protein sequence ID" value="CAL1378741.1"/>
    <property type="molecule type" value="Genomic_DNA"/>
</dbReference>
<dbReference type="AlphaFoldDB" id="A0AAV2DYJ4"/>
<feature type="compositionally biased region" description="Polar residues" evidence="1">
    <location>
        <begin position="24"/>
        <end position="34"/>
    </location>
</feature>
<gene>
    <name evidence="2" type="ORF">LTRI10_LOCUS20303</name>
</gene>
<dbReference type="Proteomes" id="UP001497516">
    <property type="component" value="Chromosome 3"/>
</dbReference>
<evidence type="ECO:0000313" key="2">
    <source>
        <dbReference type="EMBL" id="CAL1378741.1"/>
    </source>
</evidence>
<feature type="compositionally biased region" description="Acidic residues" evidence="1">
    <location>
        <begin position="80"/>
        <end position="91"/>
    </location>
</feature>
<evidence type="ECO:0000313" key="3">
    <source>
        <dbReference type="Proteomes" id="UP001497516"/>
    </source>
</evidence>
<proteinExistence type="predicted"/>
<keyword evidence="3" id="KW-1185">Reference proteome</keyword>
<name>A0AAV2DYJ4_9ROSI</name>
<feature type="region of interest" description="Disordered" evidence="1">
    <location>
        <begin position="1"/>
        <end position="121"/>
    </location>
</feature>
<sequence>MKRFTLVSRRGRAVSSGGGRKAENSATTIATNGSKAMERPRPYPPRRPGVSGVQSWPLNCGPRRDLEENGGGAPLVRVIEEEDDEPIEEEPKEEKHPRLERQNADVDATKEVSVKGVKSLT</sequence>
<organism evidence="2 3">
    <name type="scientific">Linum trigynum</name>
    <dbReference type="NCBI Taxonomy" id="586398"/>
    <lineage>
        <taxon>Eukaryota</taxon>
        <taxon>Viridiplantae</taxon>
        <taxon>Streptophyta</taxon>
        <taxon>Embryophyta</taxon>
        <taxon>Tracheophyta</taxon>
        <taxon>Spermatophyta</taxon>
        <taxon>Magnoliopsida</taxon>
        <taxon>eudicotyledons</taxon>
        <taxon>Gunneridae</taxon>
        <taxon>Pentapetalae</taxon>
        <taxon>rosids</taxon>
        <taxon>fabids</taxon>
        <taxon>Malpighiales</taxon>
        <taxon>Linaceae</taxon>
        <taxon>Linum</taxon>
    </lineage>
</organism>
<feature type="compositionally biased region" description="Basic and acidic residues" evidence="1">
    <location>
        <begin position="92"/>
        <end position="113"/>
    </location>
</feature>